<feature type="transmembrane region" description="Helical" evidence="1">
    <location>
        <begin position="163"/>
        <end position="182"/>
    </location>
</feature>
<feature type="transmembrane region" description="Helical" evidence="1">
    <location>
        <begin position="131"/>
        <end position="151"/>
    </location>
</feature>
<reference evidence="3" key="1">
    <citation type="journal article" date="2020" name="Appl. Environ. Microbiol.">
        <title>Diazotrophic Anaeromyxobacter Isolates from Soils.</title>
        <authorList>
            <person name="Masuda Y."/>
            <person name="Yamanaka H."/>
            <person name="Xu Z.X."/>
            <person name="Shiratori Y."/>
            <person name="Aono T."/>
            <person name="Amachi S."/>
            <person name="Senoo K."/>
            <person name="Itoh H."/>
        </authorList>
    </citation>
    <scope>NUCLEOTIDE SEQUENCE [LARGE SCALE GENOMIC DNA]</scope>
    <source>
        <strain evidence="3">R267</strain>
    </source>
</reference>
<name>A0A7I9VII0_9BACT</name>
<proteinExistence type="predicted"/>
<evidence type="ECO:0000313" key="2">
    <source>
        <dbReference type="EMBL" id="GEJ55938.1"/>
    </source>
</evidence>
<dbReference type="Proteomes" id="UP000503640">
    <property type="component" value="Unassembled WGS sequence"/>
</dbReference>
<feature type="transmembrane region" description="Helical" evidence="1">
    <location>
        <begin position="65"/>
        <end position="85"/>
    </location>
</feature>
<keyword evidence="1" id="KW-1133">Transmembrane helix</keyword>
<organism evidence="2 3">
    <name type="scientific">Anaeromyxobacter diazotrophicus</name>
    <dbReference type="NCBI Taxonomy" id="2590199"/>
    <lineage>
        <taxon>Bacteria</taxon>
        <taxon>Pseudomonadati</taxon>
        <taxon>Myxococcota</taxon>
        <taxon>Myxococcia</taxon>
        <taxon>Myxococcales</taxon>
        <taxon>Cystobacterineae</taxon>
        <taxon>Anaeromyxobacteraceae</taxon>
        <taxon>Anaeromyxobacter</taxon>
    </lineage>
</organism>
<protein>
    <recommendedName>
        <fullName evidence="4">Membrane-bound metal-dependent hydrolase</fullName>
    </recommendedName>
</protein>
<accession>A0A7I9VII0</accession>
<keyword evidence="1" id="KW-0812">Transmembrane</keyword>
<evidence type="ECO:0000256" key="1">
    <source>
        <dbReference type="SAM" id="Phobius"/>
    </source>
</evidence>
<dbReference type="RefSeq" id="WP_176062983.1">
    <property type="nucleotide sequence ID" value="NZ_BJTG01000002.1"/>
</dbReference>
<keyword evidence="1" id="KW-0472">Membrane</keyword>
<dbReference type="AlphaFoldDB" id="A0A7I9VII0"/>
<gene>
    <name evidence="2" type="ORF">AMYX_06790</name>
</gene>
<feature type="transmembrane region" description="Helical" evidence="1">
    <location>
        <begin position="92"/>
        <end position="111"/>
    </location>
</feature>
<keyword evidence="3" id="KW-1185">Reference proteome</keyword>
<evidence type="ECO:0008006" key="4">
    <source>
        <dbReference type="Google" id="ProtNLM"/>
    </source>
</evidence>
<feature type="transmembrane region" description="Helical" evidence="1">
    <location>
        <begin position="188"/>
        <end position="208"/>
    </location>
</feature>
<dbReference type="EMBL" id="BJTG01000002">
    <property type="protein sequence ID" value="GEJ55938.1"/>
    <property type="molecule type" value="Genomic_DNA"/>
</dbReference>
<comment type="caution">
    <text evidence="2">The sequence shown here is derived from an EMBL/GenBank/DDBJ whole genome shotgun (WGS) entry which is preliminary data.</text>
</comment>
<evidence type="ECO:0000313" key="3">
    <source>
        <dbReference type="Proteomes" id="UP000503640"/>
    </source>
</evidence>
<sequence length="228" mass="23943">MFLGHFAVALAAKRAAPRASLGTLFLAAQWLDLVWPALVLAGVEEVRVAPGDTAFTPLAFVHYPWTHSLALVVAWAAALGGAYLWRTGRRREAAVVAALVVSHWVLDLASHRPDLPLAPGAAKVGLGLWNSVPATLAVESALFLAGVLAYASFTRARSRAGRYAFWGLVAALAGIYAASALGPPPPSPRAIAAAGLLLWLFVPWAAYVDRRRAPVAGTSARTEAPLLG</sequence>